<feature type="domain" description="HTH cro/C1-type" evidence="4">
    <location>
        <begin position="12"/>
        <end position="66"/>
    </location>
</feature>
<dbReference type="InterPro" id="IPR001387">
    <property type="entry name" value="Cro/C1-type_HTH"/>
</dbReference>
<dbReference type="PANTHER" id="PTHR46797">
    <property type="entry name" value="HTH-TYPE TRANSCRIPTIONAL REGULATOR"/>
    <property type="match status" value="1"/>
</dbReference>
<evidence type="ECO:0000313" key="6">
    <source>
        <dbReference type="Proteomes" id="UP001264519"/>
    </source>
</evidence>
<proteinExistence type="predicted"/>
<name>A0ABU1G1E3_9GAMM</name>
<comment type="caution">
    <text evidence="5">The sequence shown here is derived from an EMBL/GenBank/DDBJ whole genome shotgun (WGS) entry which is preliminary data.</text>
</comment>
<keyword evidence="2" id="KW-0238">DNA-binding</keyword>
<protein>
    <submittedName>
        <fullName evidence="5">XRE family transcriptional regulator</fullName>
    </submittedName>
</protein>
<sequence>MQDIARHLAGRLRDLRQARGWSLDRTAAATGVSKAMLGQVERGESSPTVATLWKLASGFGVSFSSLFAPPGGGAGPMTAGATRWGRDAAGMQARVLFPYDPVLGFEMFEIELAPRAESASAPHAPGVVEHIVVLEGELGLTLAGEGDHAAEERRLAPGEGLRFRADCHHRMRNLGAAPLRFHDVIHYLGGGG</sequence>
<dbReference type="SMART" id="SM00530">
    <property type="entry name" value="HTH_XRE"/>
    <property type="match status" value="1"/>
</dbReference>
<dbReference type="CDD" id="cd02209">
    <property type="entry name" value="cupin_XRE_C"/>
    <property type="match status" value="1"/>
</dbReference>
<dbReference type="SUPFAM" id="SSF51182">
    <property type="entry name" value="RmlC-like cupins"/>
    <property type="match status" value="1"/>
</dbReference>
<dbReference type="PROSITE" id="PS50943">
    <property type="entry name" value="HTH_CROC1"/>
    <property type="match status" value="1"/>
</dbReference>
<dbReference type="Pfam" id="PF01381">
    <property type="entry name" value="HTH_3"/>
    <property type="match status" value="1"/>
</dbReference>
<dbReference type="EMBL" id="JARWAK010000003">
    <property type="protein sequence ID" value="MDR5866292.1"/>
    <property type="molecule type" value="Genomic_DNA"/>
</dbReference>
<keyword evidence="6" id="KW-1185">Reference proteome</keyword>
<reference evidence="5 6" key="1">
    <citation type="submission" date="2023-04" db="EMBL/GenBank/DDBJ databases">
        <title>A long-awaited taxogenomic arrangement of the family Halomonadaceae.</title>
        <authorList>
            <person name="De La Haba R."/>
            <person name="Chuvochina M."/>
            <person name="Wittouck S."/>
            <person name="Arahal D.R."/>
            <person name="Sanchez-Porro C."/>
            <person name="Hugenholtz P."/>
            <person name="Ventosa A."/>
        </authorList>
    </citation>
    <scope>NUCLEOTIDE SEQUENCE [LARGE SCALE GENOMIC DNA]</scope>
    <source>
        <strain evidence="5 6">DSM 23530</strain>
    </source>
</reference>
<dbReference type="InterPro" id="IPR011051">
    <property type="entry name" value="RmlC_Cupin_sf"/>
</dbReference>
<dbReference type="InterPro" id="IPR013096">
    <property type="entry name" value="Cupin_2"/>
</dbReference>
<dbReference type="CDD" id="cd00093">
    <property type="entry name" value="HTH_XRE"/>
    <property type="match status" value="1"/>
</dbReference>
<organism evidence="5 6">
    <name type="scientific">Halomonas koreensis</name>
    <dbReference type="NCBI Taxonomy" id="245385"/>
    <lineage>
        <taxon>Bacteria</taxon>
        <taxon>Pseudomonadati</taxon>
        <taxon>Pseudomonadota</taxon>
        <taxon>Gammaproteobacteria</taxon>
        <taxon>Oceanospirillales</taxon>
        <taxon>Halomonadaceae</taxon>
        <taxon>Halomonas</taxon>
    </lineage>
</organism>
<dbReference type="InterPro" id="IPR010982">
    <property type="entry name" value="Lambda_DNA-bd_dom_sf"/>
</dbReference>
<dbReference type="InterPro" id="IPR050807">
    <property type="entry name" value="TransReg_Diox_bact_type"/>
</dbReference>
<evidence type="ECO:0000256" key="1">
    <source>
        <dbReference type="ARBA" id="ARBA00023015"/>
    </source>
</evidence>
<dbReference type="PANTHER" id="PTHR46797:SF23">
    <property type="entry name" value="HTH-TYPE TRANSCRIPTIONAL REGULATOR SUTR"/>
    <property type="match status" value="1"/>
</dbReference>
<gene>
    <name evidence="5" type="ORF">QC818_05775</name>
</gene>
<dbReference type="InterPro" id="IPR014710">
    <property type="entry name" value="RmlC-like_jellyroll"/>
</dbReference>
<dbReference type="Gene3D" id="2.60.120.10">
    <property type="entry name" value="Jelly Rolls"/>
    <property type="match status" value="1"/>
</dbReference>
<dbReference type="Pfam" id="PF07883">
    <property type="entry name" value="Cupin_2"/>
    <property type="match status" value="1"/>
</dbReference>
<keyword evidence="3" id="KW-0804">Transcription</keyword>
<evidence type="ECO:0000256" key="2">
    <source>
        <dbReference type="ARBA" id="ARBA00023125"/>
    </source>
</evidence>
<dbReference type="Gene3D" id="1.10.260.40">
    <property type="entry name" value="lambda repressor-like DNA-binding domains"/>
    <property type="match status" value="1"/>
</dbReference>
<dbReference type="Proteomes" id="UP001264519">
    <property type="component" value="Unassembled WGS sequence"/>
</dbReference>
<evidence type="ECO:0000256" key="3">
    <source>
        <dbReference type="ARBA" id="ARBA00023163"/>
    </source>
</evidence>
<evidence type="ECO:0000259" key="4">
    <source>
        <dbReference type="PROSITE" id="PS50943"/>
    </source>
</evidence>
<dbReference type="SUPFAM" id="SSF47413">
    <property type="entry name" value="lambda repressor-like DNA-binding domains"/>
    <property type="match status" value="1"/>
</dbReference>
<evidence type="ECO:0000313" key="5">
    <source>
        <dbReference type="EMBL" id="MDR5866292.1"/>
    </source>
</evidence>
<dbReference type="RefSeq" id="WP_309651894.1">
    <property type="nucleotide sequence ID" value="NZ_JARWAK010000003.1"/>
</dbReference>
<keyword evidence="1" id="KW-0805">Transcription regulation</keyword>
<accession>A0ABU1G1E3</accession>